<dbReference type="GO" id="GO:0015031">
    <property type="term" value="P:protein transport"/>
    <property type="evidence" value="ECO:0007669"/>
    <property type="project" value="UniProtKB-KW"/>
</dbReference>
<feature type="domain" description="60S ribosomal export protein NMD3 SH3" evidence="11">
    <location>
        <begin position="249"/>
        <end position="295"/>
    </location>
</feature>
<evidence type="ECO:0000256" key="5">
    <source>
        <dbReference type="ARBA" id="ARBA00022490"/>
    </source>
</evidence>
<dbReference type="InterPro" id="IPR048899">
    <property type="entry name" value="NMD_SH3"/>
</dbReference>
<reference evidence="13" key="3">
    <citation type="submission" date="2015-06" db="UniProtKB">
        <authorList>
            <consortium name="EnsemblMetazoa"/>
        </authorList>
    </citation>
    <scope>IDENTIFICATION</scope>
</reference>
<comment type="function">
    <text evidence="1 8">Acts as an adapter for the XPO1/CRM1-mediated export of the 60S ribosomal subunit.</text>
</comment>
<dbReference type="Pfam" id="PF21193">
    <property type="entry name" value="NMD_SH3"/>
    <property type="match status" value="1"/>
</dbReference>
<dbReference type="EMBL" id="KB293367">
    <property type="protein sequence ID" value="ELU16081.1"/>
    <property type="molecule type" value="Genomic_DNA"/>
</dbReference>
<dbReference type="GO" id="GO:0005634">
    <property type="term" value="C:nucleus"/>
    <property type="evidence" value="ECO:0007669"/>
    <property type="project" value="UniProtKB-SubCell"/>
</dbReference>
<dbReference type="GO" id="GO:0000055">
    <property type="term" value="P:ribosomal large subunit export from nucleus"/>
    <property type="evidence" value="ECO:0007669"/>
    <property type="project" value="TreeGrafter"/>
</dbReference>
<dbReference type="FunCoup" id="R7VIG1">
    <property type="interactions" value="2245"/>
</dbReference>
<keyword evidence="5 8" id="KW-0963">Cytoplasm</keyword>
<evidence type="ECO:0000259" key="10">
    <source>
        <dbReference type="Pfam" id="PF21192"/>
    </source>
</evidence>
<evidence type="ECO:0000256" key="7">
    <source>
        <dbReference type="ARBA" id="ARBA00023242"/>
    </source>
</evidence>
<evidence type="ECO:0000256" key="8">
    <source>
        <dbReference type="RuleBase" id="RU364108"/>
    </source>
</evidence>
<dbReference type="Pfam" id="PF04981">
    <property type="entry name" value="NMD3"/>
    <property type="match status" value="1"/>
</dbReference>
<dbReference type="OrthoDB" id="203821at2759"/>
<keyword evidence="14" id="KW-1185">Reference proteome</keyword>
<name>R7VIG1_CAPTE</name>
<dbReference type="GO" id="GO:0005737">
    <property type="term" value="C:cytoplasm"/>
    <property type="evidence" value="ECO:0007669"/>
    <property type="project" value="UniProtKB-SubCell"/>
</dbReference>
<dbReference type="HOGENOM" id="CLU_027444_2_0_1"/>
<evidence type="ECO:0000313" key="13">
    <source>
        <dbReference type="EnsemblMetazoa" id="CapteP174567"/>
    </source>
</evidence>
<feature type="domain" description="Nmd3 N-terminal" evidence="9">
    <location>
        <begin position="17"/>
        <end position="246"/>
    </location>
</feature>
<evidence type="ECO:0000259" key="11">
    <source>
        <dbReference type="Pfam" id="PF21193"/>
    </source>
</evidence>
<dbReference type="GO" id="GO:0043023">
    <property type="term" value="F:ribosomal large subunit binding"/>
    <property type="evidence" value="ECO:0007669"/>
    <property type="project" value="InterPro"/>
</dbReference>
<evidence type="ECO:0000256" key="3">
    <source>
        <dbReference type="ARBA" id="ARBA00017035"/>
    </source>
</evidence>
<reference evidence="14" key="1">
    <citation type="submission" date="2012-12" db="EMBL/GenBank/DDBJ databases">
        <authorList>
            <person name="Hellsten U."/>
            <person name="Grimwood J."/>
            <person name="Chapman J.A."/>
            <person name="Shapiro H."/>
            <person name="Aerts A."/>
            <person name="Otillar R.P."/>
            <person name="Terry A.Y."/>
            <person name="Boore J.L."/>
            <person name="Simakov O."/>
            <person name="Marletaz F."/>
            <person name="Cho S.-J."/>
            <person name="Edsinger-Gonzales E."/>
            <person name="Havlak P."/>
            <person name="Kuo D.-H."/>
            <person name="Larsson T."/>
            <person name="Lv J."/>
            <person name="Arendt D."/>
            <person name="Savage R."/>
            <person name="Osoegawa K."/>
            <person name="de Jong P."/>
            <person name="Lindberg D.R."/>
            <person name="Seaver E.C."/>
            <person name="Weisblat D.A."/>
            <person name="Putnam N.H."/>
            <person name="Grigoriev I.V."/>
            <person name="Rokhsar D.S."/>
        </authorList>
    </citation>
    <scope>NUCLEOTIDE SEQUENCE</scope>
    <source>
        <strain evidence="14">I ESC-2004</strain>
    </source>
</reference>
<feature type="domain" description="60S ribosomal export protein NMD3 OB-fold" evidence="10">
    <location>
        <begin position="313"/>
        <end position="409"/>
    </location>
</feature>
<dbReference type="STRING" id="283909.R7VIG1"/>
<comment type="similarity">
    <text evidence="2 8">Belongs to the NMD3 family.</text>
</comment>
<keyword evidence="6 8" id="KW-0653">Protein transport</keyword>
<evidence type="ECO:0000256" key="4">
    <source>
        <dbReference type="ARBA" id="ARBA00022448"/>
    </source>
</evidence>
<reference evidence="12 14" key="2">
    <citation type="journal article" date="2013" name="Nature">
        <title>Insights into bilaterian evolution from three spiralian genomes.</title>
        <authorList>
            <person name="Simakov O."/>
            <person name="Marletaz F."/>
            <person name="Cho S.J."/>
            <person name="Edsinger-Gonzales E."/>
            <person name="Havlak P."/>
            <person name="Hellsten U."/>
            <person name="Kuo D.H."/>
            <person name="Larsson T."/>
            <person name="Lv J."/>
            <person name="Arendt D."/>
            <person name="Savage R."/>
            <person name="Osoegawa K."/>
            <person name="de Jong P."/>
            <person name="Grimwood J."/>
            <person name="Chapman J.A."/>
            <person name="Shapiro H."/>
            <person name="Aerts A."/>
            <person name="Otillar R.P."/>
            <person name="Terry A.Y."/>
            <person name="Boore J.L."/>
            <person name="Grigoriev I.V."/>
            <person name="Lindberg D.R."/>
            <person name="Seaver E.C."/>
            <person name="Weisblat D.A."/>
            <person name="Putnam N.H."/>
            <person name="Rokhsar D.S."/>
        </authorList>
    </citation>
    <scope>NUCLEOTIDE SEQUENCE</scope>
    <source>
        <strain evidence="12 14">I ESC-2004</strain>
    </source>
</reference>
<evidence type="ECO:0000256" key="2">
    <source>
        <dbReference type="ARBA" id="ARBA00009794"/>
    </source>
</evidence>
<keyword evidence="7 8" id="KW-0539">Nucleus</keyword>
<dbReference type="EnsemblMetazoa" id="CapteT174567">
    <property type="protein sequence ID" value="CapteP174567"/>
    <property type="gene ID" value="CapteG174567"/>
</dbReference>
<dbReference type="PANTHER" id="PTHR12746:SF2">
    <property type="entry name" value="60S RIBOSOMAL EXPORT PROTEIN NMD3"/>
    <property type="match status" value="1"/>
</dbReference>
<evidence type="ECO:0000256" key="6">
    <source>
        <dbReference type="ARBA" id="ARBA00022927"/>
    </source>
</evidence>
<proteinExistence type="inferred from homology"/>
<dbReference type="InterPro" id="IPR007064">
    <property type="entry name" value="Nmd3_N"/>
</dbReference>
<evidence type="ECO:0000313" key="14">
    <source>
        <dbReference type="Proteomes" id="UP000014760"/>
    </source>
</evidence>
<evidence type="ECO:0000259" key="9">
    <source>
        <dbReference type="Pfam" id="PF04981"/>
    </source>
</evidence>
<accession>R7VIG1</accession>
<sequence length="510" mass="57870">MEYMGDDATTSTAIILCCQCGTQIEPNPANMCVACLRAQVDISEGIPKQAVLHFCRQCERYLQPPSCWLKAALESRELLAVCLKKVKGINKEVRLVDAGFIWTEPHSKRLKVKMTIQKEVMNGAVLQQVFIVEFVVHNQMCEDCHRVEAKDYWRACVQIRQKTTHKKTLFYLEQLMLKHGAHANSTSIKQVHDGLDFYYGAQQDARRLVDFLSSVVPCRSSFAKELISHDIHSNVYNYKISFSAEIVPVCKDNVVCVGSKLAQSLGNLGQICVVLRVTQAVHLIDPNTCQIAEVNGEKYWRNPFLSLCDPRQLVEYTVMDIEPIMDKDRKHVAGGGAVSHKHILADVYVIKNSELGTTAEQVHCRSHLGHLLQPGDTVLGFDVRNANHNNEHLEKMKSERIPDVVLVKKLYSDSTKRARRRKWKLKHIDAAHEMDTDSVNRDYNDFLEDLEEDPASRQQINIYKDEAKIAVEPEYESDNEDAPQISLMEMMEDLKISEDATGEEGAAMLE</sequence>
<dbReference type="InterPro" id="IPR039768">
    <property type="entry name" value="Nmd3"/>
</dbReference>
<dbReference type="PANTHER" id="PTHR12746">
    <property type="entry name" value="NONSENSE-MEDIATED MRNA DECAY PROTEIN 3"/>
    <property type="match status" value="1"/>
</dbReference>
<evidence type="ECO:0000313" key="12">
    <source>
        <dbReference type="EMBL" id="ELU16081.1"/>
    </source>
</evidence>
<dbReference type="AlphaFoldDB" id="R7VIG1"/>
<dbReference type="Pfam" id="PF21192">
    <property type="entry name" value="OB_NMD3"/>
    <property type="match status" value="1"/>
</dbReference>
<dbReference type="EMBL" id="AMQN01004378">
    <property type="status" value="NOT_ANNOTATED_CDS"/>
    <property type="molecule type" value="Genomic_DNA"/>
</dbReference>
<gene>
    <name evidence="12" type="ORF">CAPTEDRAFT_174567</name>
</gene>
<dbReference type="Proteomes" id="UP000014760">
    <property type="component" value="Unassembled WGS sequence"/>
</dbReference>
<keyword evidence="4 8" id="KW-0813">Transport</keyword>
<dbReference type="InterPro" id="IPR048898">
    <property type="entry name" value="OB_NMD3"/>
</dbReference>
<comment type="subcellular location">
    <subcellularLocation>
        <location evidence="8">Cytoplasm</location>
    </subcellularLocation>
    <subcellularLocation>
        <location evidence="8">Nucleus</location>
    </subcellularLocation>
</comment>
<evidence type="ECO:0000256" key="1">
    <source>
        <dbReference type="ARBA" id="ARBA00002269"/>
    </source>
</evidence>
<organism evidence="12">
    <name type="scientific">Capitella teleta</name>
    <name type="common">Polychaete worm</name>
    <dbReference type="NCBI Taxonomy" id="283909"/>
    <lineage>
        <taxon>Eukaryota</taxon>
        <taxon>Metazoa</taxon>
        <taxon>Spiralia</taxon>
        <taxon>Lophotrochozoa</taxon>
        <taxon>Annelida</taxon>
        <taxon>Polychaeta</taxon>
        <taxon>Sedentaria</taxon>
        <taxon>Scolecida</taxon>
        <taxon>Capitellidae</taxon>
        <taxon>Capitella</taxon>
    </lineage>
</organism>
<dbReference type="OMA" id="VILVRKH"/>
<protein>
    <recommendedName>
        <fullName evidence="3 8">60S ribosomal export protein NMD3</fullName>
    </recommendedName>
</protein>